<evidence type="ECO:0008006" key="9">
    <source>
        <dbReference type="Google" id="ProtNLM"/>
    </source>
</evidence>
<proteinExistence type="predicted"/>
<accession>A0A0B5EIX6</accession>
<dbReference type="InterPro" id="IPR000182">
    <property type="entry name" value="GNAT_dom"/>
</dbReference>
<dbReference type="CDD" id="cd04301">
    <property type="entry name" value="NAT_SF"/>
    <property type="match status" value="1"/>
</dbReference>
<dbReference type="SUPFAM" id="SSF56059">
    <property type="entry name" value="Glutathione synthetase ATP-binding domain-like"/>
    <property type="match status" value="1"/>
</dbReference>
<dbReference type="InterPro" id="IPR011761">
    <property type="entry name" value="ATP-grasp"/>
</dbReference>
<dbReference type="PROSITE" id="PS50975">
    <property type="entry name" value="ATP_GRASP"/>
    <property type="match status" value="1"/>
</dbReference>
<gene>
    <name evidence="7" type="ORF">SLNWT_1852</name>
</gene>
<feature type="region of interest" description="Disordered" evidence="4">
    <location>
        <begin position="229"/>
        <end position="259"/>
    </location>
</feature>
<evidence type="ECO:0000256" key="1">
    <source>
        <dbReference type="ARBA" id="ARBA00022679"/>
    </source>
</evidence>
<dbReference type="InterPro" id="IPR050832">
    <property type="entry name" value="Bact_Acetyltransf"/>
</dbReference>
<organism evidence="7 8">
    <name type="scientific">Streptomyces albus (strain ATCC 21838 / DSM 41398 / FERM P-419 / JCM 4703 / NBRC 107858)</name>
    <dbReference type="NCBI Taxonomy" id="1081613"/>
    <lineage>
        <taxon>Bacteria</taxon>
        <taxon>Bacillati</taxon>
        <taxon>Actinomycetota</taxon>
        <taxon>Actinomycetes</taxon>
        <taxon>Kitasatosporales</taxon>
        <taxon>Streptomycetaceae</taxon>
        <taxon>Streptomyces</taxon>
    </lineage>
</organism>
<dbReference type="Proteomes" id="UP000031523">
    <property type="component" value="Chromosome"/>
</dbReference>
<feature type="domain" description="ATP-grasp" evidence="5">
    <location>
        <begin position="320"/>
        <end position="519"/>
    </location>
</feature>
<feature type="compositionally biased region" description="Polar residues" evidence="4">
    <location>
        <begin position="248"/>
        <end position="257"/>
    </location>
</feature>
<dbReference type="InterPro" id="IPR016181">
    <property type="entry name" value="Acyl_CoA_acyltransferase"/>
</dbReference>
<evidence type="ECO:0000259" key="6">
    <source>
        <dbReference type="PROSITE" id="PS51186"/>
    </source>
</evidence>
<sequence>MRIRDARPAEAPELSALLRRSKAHWGYEAAFLDAIAEELTLDAAELAKRRVVVAEEERTGELLGLASLEGTAPRGALGLLFVEPERVRTGVGRTLYAHVLDRARELGFASLTVDADPHAVDFYRRLGAQPVPGPGPLPRLAVAVPARAPWARAWTRGRRTVQLGNVAEFQGQFSPLTAAAREASAHYSCLAALTSPSPAALVLPATVPPGWTALLARALGWSDPELYDGLGSGGAGDPGAGDPTTGSRTASGRTAPSPTVRGLTAEVLARPALTARLRALDLPVLPWGRTPATAELTGEPLAPGALRHESKRAANALFHRLAPHCPGILVPRQRTAATRREAARLLAASLRTGPGAVLKSEQGVGGYRTHLLTSYRGLLPALRSVPRGPLLVEEYVRGGAGGPRDLTFDGVVDAEGAVHAVGTGVMAVRGTAYQGVTVGPGVVPAELDRIAVRFGLAVGRELAATGHRGWFDVDFVRAPGGRLAPTEINQRLTGPSAAFVTAARLDEVRGGRHCVRALDHLPLGARLPDAQLLPWLTQVTARCARVGAVLLPSVPTAAYAAAPYLGVLIAARDVDLLDAAEALLREAARDLGELFNSP</sequence>
<dbReference type="Gene3D" id="3.40.630.30">
    <property type="match status" value="1"/>
</dbReference>
<reference evidence="7 8" key="1">
    <citation type="submission" date="2015-01" db="EMBL/GenBank/DDBJ databases">
        <title>Enhanced salinomycin production by adjusting the supply of polyketide extender units in Streptomyce albus DSM 41398.</title>
        <authorList>
            <person name="Lu C."/>
        </authorList>
    </citation>
    <scope>NUCLEOTIDE SEQUENCE [LARGE SCALE GENOMIC DNA]</scope>
    <source>
        <strain evidence="8">ATCC 21838 / DSM 41398 / FERM P-419 / JCM 4703 / NBRC 107858</strain>
    </source>
</reference>
<dbReference type="Pfam" id="PF13673">
    <property type="entry name" value="Acetyltransf_10"/>
    <property type="match status" value="1"/>
</dbReference>
<feature type="domain" description="N-acetyltransferase" evidence="6">
    <location>
        <begin position="1"/>
        <end position="151"/>
    </location>
</feature>
<dbReference type="PROSITE" id="PS51186">
    <property type="entry name" value="GNAT"/>
    <property type="match status" value="1"/>
</dbReference>
<keyword evidence="2" id="KW-0012">Acyltransferase</keyword>
<keyword evidence="1" id="KW-0808">Transferase</keyword>
<keyword evidence="3" id="KW-0067">ATP-binding</keyword>
<dbReference type="EMBL" id="CP010519">
    <property type="protein sequence ID" value="AJE82228.1"/>
    <property type="molecule type" value="Genomic_DNA"/>
</dbReference>
<dbReference type="AlphaFoldDB" id="A0A0B5EIX6"/>
<dbReference type="GO" id="GO:0005524">
    <property type="term" value="F:ATP binding"/>
    <property type="evidence" value="ECO:0007669"/>
    <property type="project" value="UniProtKB-UniRule"/>
</dbReference>
<dbReference type="KEGG" id="sals:SLNWT_1852"/>
<dbReference type="PANTHER" id="PTHR43877">
    <property type="entry name" value="AMINOALKYLPHOSPHONATE N-ACETYLTRANSFERASE-RELATED-RELATED"/>
    <property type="match status" value="1"/>
</dbReference>
<evidence type="ECO:0000256" key="4">
    <source>
        <dbReference type="SAM" id="MobiDB-lite"/>
    </source>
</evidence>
<dbReference type="GO" id="GO:0046872">
    <property type="term" value="F:metal ion binding"/>
    <property type="evidence" value="ECO:0007669"/>
    <property type="project" value="InterPro"/>
</dbReference>
<evidence type="ECO:0000313" key="8">
    <source>
        <dbReference type="Proteomes" id="UP000031523"/>
    </source>
</evidence>
<evidence type="ECO:0000259" key="5">
    <source>
        <dbReference type="PROSITE" id="PS50975"/>
    </source>
</evidence>
<evidence type="ECO:0000256" key="3">
    <source>
        <dbReference type="PROSITE-ProRule" id="PRU00409"/>
    </source>
</evidence>
<dbReference type="GO" id="GO:0016747">
    <property type="term" value="F:acyltransferase activity, transferring groups other than amino-acyl groups"/>
    <property type="evidence" value="ECO:0007669"/>
    <property type="project" value="InterPro"/>
</dbReference>
<keyword evidence="3" id="KW-0547">Nucleotide-binding</keyword>
<dbReference type="SUPFAM" id="SSF55729">
    <property type="entry name" value="Acyl-CoA N-acyltransferases (Nat)"/>
    <property type="match status" value="1"/>
</dbReference>
<feature type="compositionally biased region" description="Gly residues" evidence="4">
    <location>
        <begin position="230"/>
        <end position="239"/>
    </location>
</feature>
<evidence type="ECO:0000256" key="2">
    <source>
        <dbReference type="ARBA" id="ARBA00023315"/>
    </source>
</evidence>
<name>A0A0B5EIX6_STRA4</name>
<keyword evidence="8" id="KW-1185">Reference proteome</keyword>
<evidence type="ECO:0000313" key="7">
    <source>
        <dbReference type="EMBL" id="AJE82228.1"/>
    </source>
</evidence>
<protein>
    <recommendedName>
        <fullName evidence="9">GNAT family N-acetyltransferase</fullName>
    </recommendedName>
</protein>